<reference evidence="1 2" key="1">
    <citation type="submission" date="2020-03" db="EMBL/GenBank/DDBJ databases">
        <title>Soil Listeria distribution.</title>
        <authorList>
            <person name="Liao J."/>
            <person name="Wiedmann M."/>
        </authorList>
    </citation>
    <scope>NUCLEOTIDE SEQUENCE [LARGE SCALE GENOMIC DNA]</scope>
    <source>
        <strain evidence="1 2">FSL L7-1299</strain>
    </source>
</reference>
<dbReference type="RefSeq" id="WP_221637091.1">
    <property type="nucleotide sequence ID" value="NZ_JAARPT010000016.1"/>
</dbReference>
<organism evidence="1 2">
    <name type="scientific">Listeria booriae</name>
    <dbReference type="NCBI Taxonomy" id="1552123"/>
    <lineage>
        <taxon>Bacteria</taxon>
        <taxon>Bacillati</taxon>
        <taxon>Bacillota</taxon>
        <taxon>Bacilli</taxon>
        <taxon>Bacillales</taxon>
        <taxon>Listeriaceae</taxon>
        <taxon>Listeria</taxon>
    </lineage>
</organism>
<dbReference type="EMBL" id="JAARSH010000033">
    <property type="protein sequence ID" value="MBC1618128.1"/>
    <property type="molecule type" value="Genomic_DNA"/>
</dbReference>
<accession>A0A842AQJ9</accession>
<name>A0A842AQJ9_9LIST</name>
<dbReference type="Proteomes" id="UP000574104">
    <property type="component" value="Unassembled WGS sequence"/>
</dbReference>
<proteinExistence type="predicted"/>
<sequence length="59" mass="7056">MLRELVMELGQKQGDTYHLSKQFNYELLTNYLQVSRPTMKKIVTALSEERIQLGYRKKH</sequence>
<protein>
    <submittedName>
        <fullName evidence="1">Uncharacterized protein</fullName>
    </submittedName>
</protein>
<dbReference type="AlphaFoldDB" id="A0A842AQJ9"/>
<evidence type="ECO:0000313" key="2">
    <source>
        <dbReference type="Proteomes" id="UP000574104"/>
    </source>
</evidence>
<gene>
    <name evidence="1" type="ORF">HB904_18310</name>
</gene>
<comment type="caution">
    <text evidence="1">The sequence shown here is derived from an EMBL/GenBank/DDBJ whole genome shotgun (WGS) entry which is preliminary data.</text>
</comment>
<evidence type="ECO:0000313" key="1">
    <source>
        <dbReference type="EMBL" id="MBC1618128.1"/>
    </source>
</evidence>